<protein>
    <submittedName>
        <fullName evidence="2">Uncharacterized protein</fullName>
    </submittedName>
</protein>
<evidence type="ECO:0000313" key="3">
    <source>
        <dbReference type="Proteomes" id="UP000623467"/>
    </source>
</evidence>
<sequence>MFNFKALFTAILLAASATTAWGKAEAILYANASCTGGHSPTIGLHTGDCHSTLINGTYAKSVHFYTNSVPELYYYYTNTHCSGTPAHQTDEGSICYNLPDTKSFKKAA</sequence>
<organism evidence="2 3">
    <name type="scientific">Mycena sanguinolenta</name>
    <dbReference type="NCBI Taxonomy" id="230812"/>
    <lineage>
        <taxon>Eukaryota</taxon>
        <taxon>Fungi</taxon>
        <taxon>Dikarya</taxon>
        <taxon>Basidiomycota</taxon>
        <taxon>Agaricomycotina</taxon>
        <taxon>Agaricomycetes</taxon>
        <taxon>Agaricomycetidae</taxon>
        <taxon>Agaricales</taxon>
        <taxon>Marasmiineae</taxon>
        <taxon>Mycenaceae</taxon>
        <taxon>Mycena</taxon>
    </lineage>
</organism>
<name>A0A8H7CWP2_9AGAR</name>
<feature type="chain" id="PRO_5034262176" evidence="1">
    <location>
        <begin position="23"/>
        <end position="108"/>
    </location>
</feature>
<dbReference type="Proteomes" id="UP000623467">
    <property type="component" value="Unassembled WGS sequence"/>
</dbReference>
<feature type="signal peptide" evidence="1">
    <location>
        <begin position="1"/>
        <end position="22"/>
    </location>
</feature>
<gene>
    <name evidence="2" type="ORF">MSAN_01640000</name>
</gene>
<evidence type="ECO:0000256" key="1">
    <source>
        <dbReference type="SAM" id="SignalP"/>
    </source>
</evidence>
<accession>A0A8H7CWP2</accession>
<dbReference type="AlphaFoldDB" id="A0A8H7CWP2"/>
<comment type="caution">
    <text evidence="2">The sequence shown here is derived from an EMBL/GenBank/DDBJ whole genome shotgun (WGS) entry which is preliminary data.</text>
</comment>
<evidence type="ECO:0000313" key="2">
    <source>
        <dbReference type="EMBL" id="KAF7350786.1"/>
    </source>
</evidence>
<proteinExistence type="predicted"/>
<keyword evidence="1" id="KW-0732">Signal</keyword>
<keyword evidence="3" id="KW-1185">Reference proteome</keyword>
<dbReference type="EMBL" id="JACAZH010000014">
    <property type="protein sequence ID" value="KAF7350786.1"/>
    <property type="molecule type" value="Genomic_DNA"/>
</dbReference>
<reference evidence="2" key="1">
    <citation type="submission" date="2020-05" db="EMBL/GenBank/DDBJ databases">
        <title>Mycena genomes resolve the evolution of fungal bioluminescence.</title>
        <authorList>
            <person name="Tsai I.J."/>
        </authorList>
    </citation>
    <scope>NUCLEOTIDE SEQUENCE</scope>
    <source>
        <strain evidence="2">160909Yilan</strain>
    </source>
</reference>